<dbReference type="AlphaFoldDB" id="A0A9N8HZW1"/>
<dbReference type="InterPro" id="IPR000953">
    <property type="entry name" value="Chromo/chromo_shadow_dom"/>
</dbReference>
<dbReference type="PROSITE" id="PS50013">
    <property type="entry name" value="CHROMO_2"/>
    <property type="match status" value="1"/>
</dbReference>
<proteinExistence type="predicted"/>
<organism evidence="2 3">
    <name type="scientific">Seminavis robusta</name>
    <dbReference type="NCBI Taxonomy" id="568900"/>
    <lineage>
        <taxon>Eukaryota</taxon>
        <taxon>Sar</taxon>
        <taxon>Stramenopiles</taxon>
        <taxon>Ochrophyta</taxon>
        <taxon>Bacillariophyta</taxon>
        <taxon>Bacillariophyceae</taxon>
        <taxon>Bacillariophycidae</taxon>
        <taxon>Naviculales</taxon>
        <taxon>Naviculaceae</taxon>
        <taxon>Seminavis</taxon>
    </lineage>
</organism>
<dbReference type="InterPro" id="IPR023780">
    <property type="entry name" value="Chromo_domain"/>
</dbReference>
<dbReference type="Pfam" id="PF00385">
    <property type="entry name" value="Chromo"/>
    <property type="match status" value="1"/>
</dbReference>
<sequence>MLTRSDDADAEYWDFDKILDHKWSKQPGRQGKIDVKVKWSGFTEDEATWEPMEVIRKDSPTVLAEYAALKGIVHESRWKWAHKYLKNRKKFLRNGG</sequence>
<evidence type="ECO:0000313" key="3">
    <source>
        <dbReference type="Proteomes" id="UP001153069"/>
    </source>
</evidence>
<dbReference type="SUPFAM" id="SSF54160">
    <property type="entry name" value="Chromo domain-like"/>
    <property type="match status" value="1"/>
</dbReference>
<dbReference type="OrthoDB" id="47694at2759"/>
<dbReference type="InterPro" id="IPR016197">
    <property type="entry name" value="Chromo-like_dom_sf"/>
</dbReference>
<comment type="caution">
    <text evidence="2">The sequence shown here is derived from an EMBL/GenBank/DDBJ whole genome shotgun (WGS) entry which is preliminary data.</text>
</comment>
<reference evidence="2" key="1">
    <citation type="submission" date="2020-06" db="EMBL/GenBank/DDBJ databases">
        <authorList>
            <consortium name="Plant Systems Biology data submission"/>
        </authorList>
    </citation>
    <scope>NUCLEOTIDE SEQUENCE</scope>
    <source>
        <strain evidence="2">D6</strain>
    </source>
</reference>
<dbReference type="Proteomes" id="UP001153069">
    <property type="component" value="Unassembled WGS sequence"/>
</dbReference>
<protein>
    <recommendedName>
        <fullName evidence="1">Chromo domain-containing protein</fullName>
    </recommendedName>
</protein>
<dbReference type="EMBL" id="CAICTM010004360">
    <property type="protein sequence ID" value="CAB9531941.1"/>
    <property type="molecule type" value="Genomic_DNA"/>
</dbReference>
<evidence type="ECO:0000259" key="1">
    <source>
        <dbReference type="PROSITE" id="PS50013"/>
    </source>
</evidence>
<gene>
    <name evidence="2" type="ORF">SEMRO_4362_G353840.1</name>
</gene>
<accession>A0A9N8HZW1</accession>
<evidence type="ECO:0000313" key="2">
    <source>
        <dbReference type="EMBL" id="CAB9531941.1"/>
    </source>
</evidence>
<name>A0A9N8HZW1_9STRA</name>
<feature type="domain" description="Chromo" evidence="1">
    <location>
        <begin position="13"/>
        <end position="66"/>
    </location>
</feature>
<keyword evidence="3" id="KW-1185">Reference proteome</keyword>
<dbReference type="Gene3D" id="2.40.50.40">
    <property type="match status" value="1"/>
</dbReference>
<dbReference type="SMART" id="SM00298">
    <property type="entry name" value="CHROMO"/>
    <property type="match status" value="1"/>
</dbReference>